<dbReference type="GO" id="GO:0004252">
    <property type="term" value="F:serine-type endopeptidase activity"/>
    <property type="evidence" value="ECO:0007669"/>
    <property type="project" value="UniProtKB-UniRule"/>
</dbReference>
<evidence type="ECO:0000256" key="4">
    <source>
        <dbReference type="ARBA" id="ARBA00022825"/>
    </source>
</evidence>
<evidence type="ECO:0000256" key="5">
    <source>
        <dbReference type="PIRSR" id="PIRSR615500-1"/>
    </source>
</evidence>
<dbReference type="CDD" id="cd07487">
    <property type="entry name" value="Peptidases_S8_1"/>
    <property type="match status" value="1"/>
</dbReference>
<keyword evidence="2 6" id="KW-0645">Protease</keyword>
<evidence type="ECO:0000256" key="2">
    <source>
        <dbReference type="ARBA" id="ARBA00022670"/>
    </source>
</evidence>
<evidence type="ECO:0000256" key="1">
    <source>
        <dbReference type="ARBA" id="ARBA00011073"/>
    </source>
</evidence>
<keyword evidence="4 6" id="KW-0720">Serine protease</keyword>
<organism evidence="10 11">
    <name type="scientific">Lihuaxuella thermophila</name>
    <dbReference type="NCBI Taxonomy" id="1173111"/>
    <lineage>
        <taxon>Bacteria</taxon>
        <taxon>Bacillati</taxon>
        <taxon>Bacillota</taxon>
        <taxon>Bacilli</taxon>
        <taxon>Bacillales</taxon>
        <taxon>Thermoactinomycetaceae</taxon>
        <taxon>Lihuaxuella</taxon>
    </lineage>
</organism>
<dbReference type="GO" id="GO:0006508">
    <property type="term" value="P:proteolysis"/>
    <property type="evidence" value="ECO:0007669"/>
    <property type="project" value="UniProtKB-KW"/>
</dbReference>
<dbReference type="Proteomes" id="UP000199695">
    <property type="component" value="Unassembled WGS sequence"/>
</dbReference>
<evidence type="ECO:0000256" key="6">
    <source>
        <dbReference type="PROSITE-ProRule" id="PRU01240"/>
    </source>
</evidence>
<evidence type="ECO:0000256" key="3">
    <source>
        <dbReference type="ARBA" id="ARBA00022801"/>
    </source>
</evidence>
<dbReference type="AlphaFoldDB" id="A0A1H8AP29"/>
<dbReference type="EMBL" id="FOCQ01000001">
    <property type="protein sequence ID" value="SEM72266.1"/>
    <property type="molecule type" value="Genomic_DNA"/>
</dbReference>
<dbReference type="RefSeq" id="WP_089964550.1">
    <property type="nucleotide sequence ID" value="NZ_FOCQ01000001.1"/>
</dbReference>
<keyword evidence="3 6" id="KW-0378">Hydrolase</keyword>
<dbReference type="PANTHER" id="PTHR43806:SF65">
    <property type="entry name" value="SERINE PROTEASE APRX"/>
    <property type="match status" value="1"/>
</dbReference>
<feature type="region of interest" description="Disordered" evidence="8">
    <location>
        <begin position="412"/>
        <end position="434"/>
    </location>
</feature>
<keyword evidence="11" id="KW-1185">Reference proteome</keyword>
<dbReference type="SUPFAM" id="SSF52743">
    <property type="entry name" value="Subtilisin-like"/>
    <property type="match status" value="1"/>
</dbReference>
<dbReference type="InterPro" id="IPR023827">
    <property type="entry name" value="Peptidase_S8_Asp-AS"/>
</dbReference>
<feature type="active site" description="Charge relay system" evidence="5 6">
    <location>
        <position position="149"/>
    </location>
</feature>
<evidence type="ECO:0000256" key="7">
    <source>
        <dbReference type="RuleBase" id="RU003355"/>
    </source>
</evidence>
<dbReference type="PROSITE" id="PS00138">
    <property type="entry name" value="SUBTILASE_SER"/>
    <property type="match status" value="1"/>
</dbReference>
<dbReference type="InterPro" id="IPR023828">
    <property type="entry name" value="Peptidase_S8_Ser-AS"/>
</dbReference>
<evidence type="ECO:0000259" key="9">
    <source>
        <dbReference type="Pfam" id="PF00082"/>
    </source>
</evidence>
<feature type="domain" description="Peptidase S8/S53" evidence="9">
    <location>
        <begin position="140"/>
        <end position="419"/>
    </location>
</feature>
<evidence type="ECO:0000313" key="11">
    <source>
        <dbReference type="Proteomes" id="UP000199695"/>
    </source>
</evidence>
<dbReference type="STRING" id="1173111.SAMN05444955_101262"/>
<accession>A0A1H8AP29</accession>
<proteinExistence type="inferred from homology"/>
<dbReference type="InterPro" id="IPR036852">
    <property type="entry name" value="Peptidase_S8/S53_dom_sf"/>
</dbReference>
<dbReference type="Pfam" id="PF00082">
    <property type="entry name" value="Peptidase_S8"/>
    <property type="match status" value="1"/>
</dbReference>
<dbReference type="InterPro" id="IPR050131">
    <property type="entry name" value="Peptidase_S8_subtilisin-like"/>
</dbReference>
<protein>
    <submittedName>
        <fullName evidence="10">Serine protease AprX</fullName>
    </submittedName>
</protein>
<reference evidence="10 11" key="1">
    <citation type="submission" date="2016-10" db="EMBL/GenBank/DDBJ databases">
        <authorList>
            <person name="de Groot N.N."/>
        </authorList>
    </citation>
    <scope>NUCLEOTIDE SEQUENCE [LARGE SCALE GENOMIC DNA]</scope>
    <source>
        <strain evidence="10 11">DSM 46701</strain>
    </source>
</reference>
<evidence type="ECO:0000256" key="8">
    <source>
        <dbReference type="SAM" id="MobiDB-lite"/>
    </source>
</evidence>
<sequence length="434" mass="46872">MSSMISRWIQEHRGRMDPALISALMNRCGFLRHFPQALRAPAEKIIHKFMQIPVLVQWEPNRVQVFTDANNPLSESGFSVDQYFSSIHTFSLPVSISRLPLLMKIPGVKKVYLDRTVYALLDTATPTTGAPRVWDQNNLGENATIAVIDTGITPHPDIASRIIAFHDFVNHKTKPYDDNGHGTHCAGCAAGDGTLSAGRYRGVAPKALLIGVKVLGRFGEGSLSNVMAGIQWCIRHKEEYNIRVISLSLGSEANIPYKDDPLCQIVEQAWKSGIVVVAAAGNSGPKPGTIGSPGIHPLIITVGATDDHETTDRSDDKVAKFSSRGPTIDGISKPDILAPGTNIVSLRSKCSFLDLSMPEKRIAKYYFSLSGTSMATPIVAGVVALMVSANPSLSPDEIKQRLLRAAVSLGEDKNSQGAGQVDAEKAVMNQHLSS</sequence>
<dbReference type="Gene3D" id="3.40.50.200">
    <property type="entry name" value="Peptidase S8/S53 domain"/>
    <property type="match status" value="1"/>
</dbReference>
<dbReference type="PROSITE" id="PS51892">
    <property type="entry name" value="SUBTILASE"/>
    <property type="match status" value="1"/>
</dbReference>
<name>A0A1H8AP29_9BACL</name>
<evidence type="ECO:0000313" key="10">
    <source>
        <dbReference type="EMBL" id="SEM72266.1"/>
    </source>
</evidence>
<dbReference type="OrthoDB" id="9798386at2"/>
<dbReference type="InterPro" id="IPR015500">
    <property type="entry name" value="Peptidase_S8_subtilisin-rel"/>
</dbReference>
<dbReference type="InterPro" id="IPR022398">
    <property type="entry name" value="Peptidase_S8_His-AS"/>
</dbReference>
<feature type="active site" description="Charge relay system" evidence="5 6">
    <location>
        <position position="373"/>
    </location>
</feature>
<comment type="similarity">
    <text evidence="1 6 7">Belongs to the peptidase S8 family.</text>
</comment>
<gene>
    <name evidence="10" type="ORF">SAMN05444955_101262</name>
</gene>
<dbReference type="PROSITE" id="PS00137">
    <property type="entry name" value="SUBTILASE_HIS"/>
    <property type="match status" value="1"/>
</dbReference>
<dbReference type="PRINTS" id="PR00723">
    <property type="entry name" value="SUBTILISIN"/>
</dbReference>
<dbReference type="InterPro" id="IPR000209">
    <property type="entry name" value="Peptidase_S8/S53_dom"/>
</dbReference>
<dbReference type="PANTHER" id="PTHR43806">
    <property type="entry name" value="PEPTIDASE S8"/>
    <property type="match status" value="1"/>
</dbReference>
<feature type="active site" description="Charge relay system" evidence="5 6">
    <location>
        <position position="181"/>
    </location>
</feature>
<dbReference type="PROSITE" id="PS00136">
    <property type="entry name" value="SUBTILASE_ASP"/>
    <property type="match status" value="1"/>
</dbReference>